<feature type="compositionally biased region" description="Polar residues" evidence="1">
    <location>
        <begin position="667"/>
        <end position="679"/>
    </location>
</feature>
<feature type="region of interest" description="Disordered" evidence="1">
    <location>
        <begin position="655"/>
        <end position="704"/>
    </location>
</feature>
<dbReference type="PANTHER" id="PTHR28221">
    <property type="entry name" value="RNA POLYMERASE I-SPECIFIC TRANSCRIPTION INITIATION FACTOR RRN6"/>
    <property type="match status" value="1"/>
</dbReference>
<comment type="caution">
    <text evidence="2">The sequence shown here is derived from an EMBL/GenBank/DDBJ whole genome shotgun (WGS) entry which is preliminary data.</text>
</comment>
<dbReference type="PANTHER" id="PTHR28221:SF2">
    <property type="entry name" value="RNA POLYMERASE I-SPECIFIC TRANSCRIPTION INITIATION FACTOR RRN6"/>
    <property type="match status" value="1"/>
</dbReference>
<name>A0A2G8RRS3_9APHY</name>
<dbReference type="Proteomes" id="UP000230002">
    <property type="component" value="Unassembled WGS sequence"/>
</dbReference>
<evidence type="ECO:0000313" key="2">
    <source>
        <dbReference type="EMBL" id="PIL24214.1"/>
    </source>
</evidence>
<dbReference type="EMBL" id="AYKW01000067">
    <property type="protein sequence ID" value="PIL24214.1"/>
    <property type="molecule type" value="Genomic_DNA"/>
</dbReference>
<dbReference type="GO" id="GO:0070860">
    <property type="term" value="C:RNA polymerase I core factor complex"/>
    <property type="evidence" value="ECO:0007669"/>
    <property type="project" value="TreeGrafter"/>
</dbReference>
<dbReference type="OrthoDB" id="2382881at2759"/>
<accession>A0A2G8RRS3</accession>
<evidence type="ECO:0000313" key="3">
    <source>
        <dbReference type="Proteomes" id="UP000230002"/>
    </source>
</evidence>
<protein>
    <submittedName>
        <fullName evidence="2">Uncharacterized protein</fullName>
    </submittedName>
</protein>
<dbReference type="GO" id="GO:0001163">
    <property type="term" value="F:RNA polymerase I transcription regulatory region sequence-specific DNA binding"/>
    <property type="evidence" value="ECO:0007669"/>
    <property type="project" value="TreeGrafter"/>
</dbReference>
<keyword evidence="3" id="KW-1185">Reference proteome</keyword>
<feature type="region of interest" description="Disordered" evidence="1">
    <location>
        <begin position="581"/>
        <end position="614"/>
    </location>
</feature>
<dbReference type="STRING" id="1077348.A0A2G8RRS3"/>
<dbReference type="AlphaFoldDB" id="A0A2G8RRS3"/>
<dbReference type="GO" id="GO:0001179">
    <property type="term" value="F:RNA polymerase I general transcription initiation factor binding"/>
    <property type="evidence" value="ECO:0007669"/>
    <property type="project" value="TreeGrafter"/>
</dbReference>
<gene>
    <name evidence="2" type="ORF">GSI_13967</name>
</gene>
<dbReference type="GO" id="GO:0042790">
    <property type="term" value="P:nucleolar large rRNA transcription by RNA polymerase I"/>
    <property type="evidence" value="ECO:0007669"/>
    <property type="project" value="TreeGrafter"/>
</dbReference>
<sequence length="704" mass="77232">MPKVTLLQGAEHGAHFLRNYYPDVDISGELIRESITEDENFSRDSGRNGVYAGSTVDVTSFQVARKDHAYLAFPMGERCCELNMSPLVANSKTKIELKPVSTPVHTFDTPIQQILASPHTNDVGKGKMGPVLGVRTMGPVSFMQVKIERTSHTIELSPLITVQRSDVGDRLAVDMSMYPSHTAVGYVANEAGDIYRCLASESKAVIEPIHIANASSMLLCRIAAHGTREKVVASFDATATVLDLRAGKKPYELFSVTKPGVRLTSVEPPSEDHTLRLVSTDEIIWLDERFTRKPLLAVRHSRDFDLTLRTRTHILTNGIFMEQKEKSLVAQSNSVNDVLERMPRFWQDPGAPVEHSLTTFDIALRMGNEPPEASRNDWATGSSLDCAAGYRSLEKGQIPRERLVRGAPWHLDASPSLRRHVPEFDAEPKKTIENLARYNLADDPRRPADSYRMETEARSQLALDLALAADIFSMNRPRGEAPTTLEDDMLSISLSTQAMTLGDMEPPPVHFGFLRPIRKAVQSNGAKDVDSEIGYGDKGTSKLNTPRGVRLLLQEWDLGSNSHEYVYCDPYDESIPIPAAASKRPARVPTTEEPPGPVKGPTQITTQRPPPVASSIPHAPPVIAASQPTLPTRRPLVAARSEGDLVLPLPTPPINGSQPTDVWAAPPSSQDVPFASTQVLPGPHGGRAPLAAKKKKRDKRVSGF</sequence>
<feature type="compositionally biased region" description="Basic residues" evidence="1">
    <location>
        <begin position="692"/>
        <end position="704"/>
    </location>
</feature>
<dbReference type="InterPro" id="IPR019350">
    <property type="entry name" value="RNA_pol_I-sp_TIF_RRN6-like"/>
</dbReference>
<evidence type="ECO:0000256" key="1">
    <source>
        <dbReference type="SAM" id="MobiDB-lite"/>
    </source>
</evidence>
<reference evidence="2 3" key="1">
    <citation type="journal article" date="2015" name="Sci. Rep.">
        <title>Chromosome-level genome map provides insights into diverse defense mechanisms in the medicinal fungus Ganoderma sinense.</title>
        <authorList>
            <person name="Zhu Y."/>
            <person name="Xu J."/>
            <person name="Sun C."/>
            <person name="Zhou S."/>
            <person name="Xu H."/>
            <person name="Nelson D.R."/>
            <person name="Qian J."/>
            <person name="Song J."/>
            <person name="Luo H."/>
            <person name="Xiang L."/>
            <person name="Li Y."/>
            <person name="Xu Z."/>
            <person name="Ji A."/>
            <person name="Wang L."/>
            <person name="Lu S."/>
            <person name="Hayward A."/>
            <person name="Sun W."/>
            <person name="Li X."/>
            <person name="Schwartz D.C."/>
            <person name="Wang Y."/>
            <person name="Chen S."/>
        </authorList>
    </citation>
    <scope>NUCLEOTIDE SEQUENCE [LARGE SCALE GENOMIC DNA]</scope>
    <source>
        <strain evidence="2 3">ZZ0214-1</strain>
    </source>
</reference>
<organism evidence="2 3">
    <name type="scientific">Ganoderma sinense ZZ0214-1</name>
    <dbReference type="NCBI Taxonomy" id="1077348"/>
    <lineage>
        <taxon>Eukaryota</taxon>
        <taxon>Fungi</taxon>
        <taxon>Dikarya</taxon>
        <taxon>Basidiomycota</taxon>
        <taxon>Agaricomycotina</taxon>
        <taxon>Agaricomycetes</taxon>
        <taxon>Polyporales</taxon>
        <taxon>Polyporaceae</taxon>
        <taxon>Ganoderma</taxon>
    </lineage>
</organism>
<proteinExistence type="predicted"/>